<accession>A0A5B7ZSU3</accession>
<protein>
    <recommendedName>
        <fullName evidence="3">Integral membrane protein</fullName>
    </recommendedName>
</protein>
<evidence type="ECO:0008006" key="3">
    <source>
        <dbReference type="Google" id="ProtNLM"/>
    </source>
</evidence>
<organism evidence="1 2">
    <name type="scientific">Thermomonas aquatica</name>
    <dbReference type="NCBI Taxonomy" id="2202149"/>
    <lineage>
        <taxon>Bacteria</taxon>
        <taxon>Pseudomonadati</taxon>
        <taxon>Pseudomonadota</taxon>
        <taxon>Gammaproteobacteria</taxon>
        <taxon>Lysobacterales</taxon>
        <taxon>Lysobacteraceae</taxon>
        <taxon>Thermomonas</taxon>
    </lineage>
</organism>
<dbReference type="EMBL" id="CP040871">
    <property type="protein sequence ID" value="QDA58008.1"/>
    <property type="molecule type" value="Genomic_DNA"/>
</dbReference>
<keyword evidence="2" id="KW-1185">Reference proteome</keyword>
<reference evidence="1 2" key="1">
    <citation type="submission" date="2019-06" db="EMBL/GenBank/DDBJ databases">
        <title>Thermomonas aquatica sp. nov., isolated from an industrial wastewater treatment plant.</title>
        <authorList>
            <person name="Jeon J.H."/>
            <person name="Park D.-S."/>
        </authorList>
    </citation>
    <scope>NUCLEOTIDE SEQUENCE [LARGE SCALE GENOMIC DNA]</scope>
    <source>
        <strain evidence="1 2">SY21</strain>
    </source>
</reference>
<dbReference type="Proteomes" id="UP000308149">
    <property type="component" value="Chromosome"/>
</dbReference>
<dbReference type="OrthoDB" id="9798438at2"/>
<dbReference type="AlphaFoldDB" id="A0A5B7ZSU3"/>
<evidence type="ECO:0000313" key="1">
    <source>
        <dbReference type="EMBL" id="QDA58008.1"/>
    </source>
</evidence>
<proteinExistence type="predicted"/>
<evidence type="ECO:0000313" key="2">
    <source>
        <dbReference type="Proteomes" id="UP000308149"/>
    </source>
</evidence>
<name>A0A5B7ZSU3_9GAMM</name>
<dbReference type="SUPFAM" id="SSF75011">
    <property type="entry name" value="3-carboxy-cis,cis-mucoante lactonizing enzyme"/>
    <property type="match status" value="1"/>
</dbReference>
<gene>
    <name evidence="1" type="ORF">FHQ07_12160</name>
</gene>
<sequence>MRGSGAWGSRDFNGGNGRDCRRGAGPCHPPRMPIHPRLRLPALAALCLCAAACSPPSLPFARLAGLITSGDLDEVSGLAASHVHDDVLWAIEDSGNPARLYAMSRRGRVLARYKVEGAKNTDWEDIASFDLDGKHYLMVADTGDNGGLRRNFVLHVFEEPKTLQNGTLKPAWSIRARWADGPRDCEAVAVDAAAGKVLLVSKKRKPPELFALPLADPHGEWREARRIGRLAGVPEADADLQRSDPKLAKLSPQVTAADLSPDGRTLAVLTYGSVLFYARKAGEDWGEAVARAPEAHDVPLIPQAEALAWSKGGGGLYASGEFSPAPIFYLSPNR</sequence>
<dbReference type="KEGG" id="thes:FHQ07_12160"/>